<dbReference type="InterPro" id="IPR009003">
    <property type="entry name" value="Peptidase_S1_PA"/>
</dbReference>
<evidence type="ECO:0000313" key="5">
    <source>
        <dbReference type="EMBL" id="KKU92360.1"/>
    </source>
</evidence>
<name>A0A0G1XDF9_9BACT</name>
<gene>
    <name evidence="5" type="ORF">UY22_C0035G0002</name>
</gene>
<dbReference type="SUPFAM" id="SSF50494">
    <property type="entry name" value="Trypsin-like serine proteases"/>
    <property type="match status" value="1"/>
</dbReference>
<dbReference type="GO" id="GO:0004252">
    <property type="term" value="F:serine-type endopeptidase activity"/>
    <property type="evidence" value="ECO:0007669"/>
    <property type="project" value="InterPro"/>
</dbReference>
<comment type="caution">
    <text evidence="5">The sequence shown here is derived from an EMBL/GenBank/DDBJ whole genome shotgun (WGS) entry which is preliminary data.</text>
</comment>
<evidence type="ECO:0000256" key="2">
    <source>
        <dbReference type="ARBA" id="ARBA00022670"/>
    </source>
</evidence>
<proteinExistence type="inferred from homology"/>
<dbReference type="EMBL" id="LCPE01000035">
    <property type="protein sequence ID" value="KKU92360.1"/>
    <property type="molecule type" value="Genomic_DNA"/>
</dbReference>
<dbReference type="PROSITE" id="PS50106">
    <property type="entry name" value="PDZ"/>
    <property type="match status" value="1"/>
</dbReference>
<keyword evidence="3" id="KW-0378">Hydrolase</keyword>
<feature type="domain" description="PDZ" evidence="4">
    <location>
        <begin position="299"/>
        <end position="352"/>
    </location>
</feature>
<dbReference type="PANTHER" id="PTHR43343">
    <property type="entry name" value="PEPTIDASE S12"/>
    <property type="match status" value="1"/>
</dbReference>
<dbReference type="Pfam" id="PF13365">
    <property type="entry name" value="Trypsin_2"/>
    <property type="match status" value="1"/>
</dbReference>
<dbReference type="Pfam" id="PF13180">
    <property type="entry name" value="PDZ_2"/>
    <property type="match status" value="1"/>
</dbReference>
<evidence type="ECO:0000256" key="3">
    <source>
        <dbReference type="ARBA" id="ARBA00022801"/>
    </source>
</evidence>
<dbReference type="InterPro" id="IPR043504">
    <property type="entry name" value="Peptidase_S1_PA_chymotrypsin"/>
</dbReference>
<dbReference type="InterPro" id="IPR051201">
    <property type="entry name" value="Chloro_Bact_Ser_Proteases"/>
</dbReference>
<dbReference type="Proteomes" id="UP000034877">
    <property type="component" value="Unassembled WGS sequence"/>
</dbReference>
<dbReference type="PANTHER" id="PTHR43343:SF3">
    <property type="entry name" value="PROTEASE DO-LIKE 8, CHLOROPLASTIC"/>
    <property type="match status" value="1"/>
</dbReference>
<dbReference type="SMART" id="SM00228">
    <property type="entry name" value="PDZ"/>
    <property type="match status" value="1"/>
</dbReference>
<dbReference type="InterPro" id="IPR001478">
    <property type="entry name" value="PDZ"/>
</dbReference>
<evidence type="ECO:0000313" key="6">
    <source>
        <dbReference type="Proteomes" id="UP000034877"/>
    </source>
</evidence>
<accession>A0A0G1XDF9</accession>
<protein>
    <submittedName>
        <fullName evidence="5">2-alkenal reductase</fullName>
    </submittedName>
</protein>
<dbReference type="InterPro" id="IPR036034">
    <property type="entry name" value="PDZ_sf"/>
</dbReference>
<organism evidence="5 6">
    <name type="scientific">Candidatus Amesbacteria bacterium GW2011_GWC1_48_10</name>
    <dbReference type="NCBI Taxonomy" id="1618365"/>
    <lineage>
        <taxon>Bacteria</taxon>
        <taxon>Candidatus Amesiibacteriota</taxon>
    </lineage>
</organism>
<reference evidence="5 6" key="1">
    <citation type="journal article" date="2015" name="Nature">
        <title>rRNA introns, odd ribosomes, and small enigmatic genomes across a large radiation of phyla.</title>
        <authorList>
            <person name="Brown C.T."/>
            <person name="Hug L.A."/>
            <person name="Thomas B.C."/>
            <person name="Sharon I."/>
            <person name="Castelle C.J."/>
            <person name="Singh A."/>
            <person name="Wilkins M.J."/>
            <person name="Williams K.H."/>
            <person name="Banfield J.F."/>
        </authorList>
    </citation>
    <scope>NUCLEOTIDE SEQUENCE [LARGE SCALE GENOMIC DNA]</scope>
</reference>
<dbReference type="Gene3D" id="2.30.42.10">
    <property type="match status" value="1"/>
</dbReference>
<dbReference type="Gene3D" id="2.40.10.10">
    <property type="entry name" value="Trypsin-like serine proteases"/>
    <property type="match status" value="2"/>
</dbReference>
<dbReference type="GO" id="GO:0006508">
    <property type="term" value="P:proteolysis"/>
    <property type="evidence" value="ECO:0007669"/>
    <property type="project" value="UniProtKB-KW"/>
</dbReference>
<sequence length="391" mass="42492">MIKMRKYLLWGAGVLLVLGAMTGGAVSDRLFGYRILDKWLPRESAQSAVLNNQKVLYEENVVIEVAEKVSPSVVTVGIKKTQILRQPQFNDFFSDPFGWFRSPSDGQTQERNIEQDIGSGFVISRDGLIVTNKHVVGDSEAGYRVITKDDKTYEVEKIYRDPANDLAILKINADELQPVEMGDSSKLKVGQFVIAIGTALGEFRHTVTTGVVSGLGRGITAGSPFEAVAERLDNVIQTDAAINPGNSGGPLLNSAGQVIGVNTAISQEGQNIGFALPINIVMEAIDNFNQTGQFNRPYLGVRYRMIDQKTAIMNEVPQGAFVQEVITETPAGKGGVEEGDIIIRLGGEKVTGDDTGLAKLISKHKVGDKIEVVVWREGEEKTLTVTLEEAK</sequence>
<dbReference type="InterPro" id="IPR001940">
    <property type="entry name" value="Peptidase_S1C"/>
</dbReference>
<dbReference type="SUPFAM" id="SSF50156">
    <property type="entry name" value="PDZ domain-like"/>
    <property type="match status" value="1"/>
</dbReference>
<keyword evidence="2" id="KW-0645">Protease</keyword>
<dbReference type="AlphaFoldDB" id="A0A0G1XDF9"/>
<dbReference type="PRINTS" id="PR00834">
    <property type="entry name" value="PROTEASES2C"/>
</dbReference>
<comment type="similarity">
    <text evidence="1">Belongs to the peptidase S1C family.</text>
</comment>
<dbReference type="PATRIC" id="fig|1618365.3.peg.764"/>
<evidence type="ECO:0000259" key="4">
    <source>
        <dbReference type="PROSITE" id="PS50106"/>
    </source>
</evidence>
<evidence type="ECO:0000256" key="1">
    <source>
        <dbReference type="ARBA" id="ARBA00010541"/>
    </source>
</evidence>